<accession>A0A6J4UF36</accession>
<evidence type="ECO:0000313" key="1">
    <source>
        <dbReference type="EMBL" id="CAA9546706.1"/>
    </source>
</evidence>
<proteinExistence type="predicted"/>
<name>A0A6J4UF36_9BACT</name>
<sequence>MGGLTRIRTLGLGALLLGGVAASGMGVGLAQQESEVPVHPANVLAGPCDDLDPVATAQLSPVSVLVNTGDDAENTPQGVLTAGRVLLSSTEGVELSLEDILASAHSINISLSDQEIDTGIACGEIGGVPVEGDLYIGLRDVNGSGFSGVARLSEDGDNTNVDIFLTEPTDESAPATPVA</sequence>
<protein>
    <submittedName>
        <fullName evidence="1">Uncharacterized protein</fullName>
    </submittedName>
</protein>
<dbReference type="AlphaFoldDB" id="A0A6J4UF36"/>
<organism evidence="1">
    <name type="scientific">uncultured Thermomicrobiales bacterium</name>
    <dbReference type="NCBI Taxonomy" id="1645740"/>
    <lineage>
        <taxon>Bacteria</taxon>
        <taxon>Pseudomonadati</taxon>
        <taxon>Thermomicrobiota</taxon>
        <taxon>Thermomicrobia</taxon>
        <taxon>Thermomicrobiales</taxon>
        <taxon>environmental samples</taxon>
    </lineage>
</organism>
<dbReference type="EMBL" id="CADCWI010000036">
    <property type="protein sequence ID" value="CAA9546706.1"/>
    <property type="molecule type" value="Genomic_DNA"/>
</dbReference>
<gene>
    <name evidence="1" type="ORF">AVDCRST_MAG43-677</name>
</gene>
<reference evidence="1" key="1">
    <citation type="submission" date="2020-02" db="EMBL/GenBank/DDBJ databases">
        <authorList>
            <person name="Meier V. D."/>
        </authorList>
    </citation>
    <scope>NUCLEOTIDE SEQUENCE</scope>
    <source>
        <strain evidence="1">AVDCRST_MAG43</strain>
    </source>
</reference>